<dbReference type="GeneID" id="74568582"/>
<dbReference type="RefSeq" id="WP_258393095.1">
    <property type="nucleotide sequence ID" value="NZ_AP019769.1"/>
</dbReference>
<sequence length="146" mass="17263">MRNQYILLATMFITVLLSLLIIYNNKPINYINPELIGSNFQKSILYIYQNYGYNYIGNYTNLFVNYTNTINYNFSYICISSYNLSLESCNGNNINCCYYFSGYININSTILKYCDNNFTLYNPPDWICFCYNVNNSIEQYSNFFCT</sequence>
<reference evidence="3" key="1">
    <citation type="journal article" date="2022" name="Int. J. Syst. Evol. Microbiol.">
        <title>Nanobdella aerobiophila gen. nov., sp. nov., a thermoacidophilic, obligate ectosymbiotic archaeon, and proposal of Nanobdellaceae fam. nov., Nanobdellales ord. nov. and Nanobdellia class. nov.</title>
        <authorList>
            <person name="Kato S."/>
            <person name="Ogasawara A."/>
            <person name="Itoh T."/>
            <person name="Sakai H.D."/>
            <person name="Shimizu M."/>
            <person name="Yuki M."/>
            <person name="Kaneko M."/>
            <person name="Takashina T."/>
            <person name="Ohkuma M."/>
        </authorList>
    </citation>
    <scope>NUCLEOTIDE SEQUENCE [LARGE SCALE GENOMIC DNA]</scope>
    <source>
        <strain evidence="3">MJ1</strain>
    </source>
</reference>
<proteinExistence type="predicted"/>
<evidence type="ECO:0000256" key="1">
    <source>
        <dbReference type="SAM" id="Phobius"/>
    </source>
</evidence>
<organism evidence="2 3">
    <name type="scientific">Nanobdella aerobiophila</name>
    <dbReference type="NCBI Taxonomy" id="2586965"/>
    <lineage>
        <taxon>Archaea</taxon>
        <taxon>Nanobdellota</taxon>
        <taxon>Nanobdellia</taxon>
        <taxon>Nanobdellales</taxon>
        <taxon>Nanobdellaceae</taxon>
        <taxon>Nanobdella</taxon>
    </lineage>
</organism>
<protein>
    <submittedName>
        <fullName evidence="2">Uncharacterized protein</fullName>
    </submittedName>
</protein>
<keyword evidence="3" id="KW-1185">Reference proteome</keyword>
<dbReference type="KEGG" id="naer:MJ1_0639"/>
<gene>
    <name evidence="2" type="ORF">MJ1_0639</name>
</gene>
<dbReference type="AlphaFoldDB" id="A0A915T079"/>
<accession>A0A915T079</accession>
<evidence type="ECO:0000313" key="3">
    <source>
        <dbReference type="Proteomes" id="UP001055553"/>
    </source>
</evidence>
<name>A0A915T079_9ARCH</name>
<evidence type="ECO:0000313" key="2">
    <source>
        <dbReference type="EMBL" id="BBL45784.1"/>
    </source>
</evidence>
<dbReference type="EMBL" id="AP019769">
    <property type="protein sequence ID" value="BBL45784.1"/>
    <property type="molecule type" value="Genomic_DNA"/>
</dbReference>
<keyword evidence="1" id="KW-0472">Membrane</keyword>
<dbReference type="Proteomes" id="UP001055553">
    <property type="component" value="Chromosome"/>
</dbReference>
<feature type="transmembrane region" description="Helical" evidence="1">
    <location>
        <begin position="6"/>
        <end position="23"/>
    </location>
</feature>
<keyword evidence="1" id="KW-1133">Transmembrane helix</keyword>
<keyword evidence="1" id="KW-0812">Transmembrane</keyword>